<feature type="transmembrane region" description="Helical" evidence="1">
    <location>
        <begin position="69"/>
        <end position="90"/>
    </location>
</feature>
<name>A0AAD7BEP5_MYCRO</name>
<keyword evidence="3" id="KW-1185">Reference proteome</keyword>
<comment type="caution">
    <text evidence="2">The sequence shown here is derived from an EMBL/GenBank/DDBJ whole genome shotgun (WGS) entry which is preliminary data.</text>
</comment>
<proteinExistence type="predicted"/>
<keyword evidence="1" id="KW-0812">Transmembrane</keyword>
<evidence type="ECO:0000313" key="2">
    <source>
        <dbReference type="EMBL" id="KAJ7619051.1"/>
    </source>
</evidence>
<sequence>MDLYYCVFVCAVVANVMLGAPPFSVNTASVRNTSAKPGTGTLTVHVCAVVWQFTVSITSLLWRRIDQQHVWSGAPLVTTLGLALGAIPVLGGC</sequence>
<gene>
    <name evidence="2" type="ORF">B0H17DRAFT_1219764</name>
</gene>
<organism evidence="2 3">
    <name type="scientific">Mycena rosella</name>
    <name type="common">Pink bonnet</name>
    <name type="synonym">Agaricus rosellus</name>
    <dbReference type="NCBI Taxonomy" id="1033263"/>
    <lineage>
        <taxon>Eukaryota</taxon>
        <taxon>Fungi</taxon>
        <taxon>Dikarya</taxon>
        <taxon>Basidiomycota</taxon>
        <taxon>Agaricomycotina</taxon>
        <taxon>Agaricomycetes</taxon>
        <taxon>Agaricomycetidae</taxon>
        <taxon>Agaricales</taxon>
        <taxon>Marasmiineae</taxon>
        <taxon>Mycenaceae</taxon>
        <taxon>Mycena</taxon>
    </lineage>
</organism>
<protein>
    <submittedName>
        <fullName evidence="2">Uncharacterized protein</fullName>
    </submittedName>
</protein>
<dbReference type="AlphaFoldDB" id="A0AAD7BEP5"/>
<dbReference type="EMBL" id="JARKIE010000728">
    <property type="protein sequence ID" value="KAJ7619051.1"/>
    <property type="molecule type" value="Genomic_DNA"/>
</dbReference>
<evidence type="ECO:0000313" key="3">
    <source>
        <dbReference type="Proteomes" id="UP001221757"/>
    </source>
</evidence>
<feature type="transmembrane region" description="Helical" evidence="1">
    <location>
        <begin position="43"/>
        <end position="62"/>
    </location>
</feature>
<evidence type="ECO:0000256" key="1">
    <source>
        <dbReference type="SAM" id="Phobius"/>
    </source>
</evidence>
<reference evidence="2" key="1">
    <citation type="submission" date="2023-03" db="EMBL/GenBank/DDBJ databases">
        <title>Massive genome expansion in bonnet fungi (Mycena s.s.) driven by repeated elements and novel gene families across ecological guilds.</title>
        <authorList>
            <consortium name="Lawrence Berkeley National Laboratory"/>
            <person name="Harder C.B."/>
            <person name="Miyauchi S."/>
            <person name="Viragh M."/>
            <person name="Kuo A."/>
            <person name="Thoen E."/>
            <person name="Andreopoulos B."/>
            <person name="Lu D."/>
            <person name="Skrede I."/>
            <person name="Drula E."/>
            <person name="Henrissat B."/>
            <person name="Morin E."/>
            <person name="Kohler A."/>
            <person name="Barry K."/>
            <person name="LaButti K."/>
            <person name="Morin E."/>
            <person name="Salamov A."/>
            <person name="Lipzen A."/>
            <person name="Mereny Z."/>
            <person name="Hegedus B."/>
            <person name="Baldrian P."/>
            <person name="Stursova M."/>
            <person name="Weitz H."/>
            <person name="Taylor A."/>
            <person name="Grigoriev I.V."/>
            <person name="Nagy L.G."/>
            <person name="Martin F."/>
            <person name="Kauserud H."/>
        </authorList>
    </citation>
    <scope>NUCLEOTIDE SEQUENCE</scope>
    <source>
        <strain evidence="2">CBHHK067</strain>
    </source>
</reference>
<accession>A0AAD7BEP5</accession>
<dbReference type="Proteomes" id="UP001221757">
    <property type="component" value="Unassembled WGS sequence"/>
</dbReference>
<keyword evidence="1" id="KW-0472">Membrane</keyword>
<keyword evidence="1" id="KW-1133">Transmembrane helix</keyword>